<sequence>MNQNIADVNKKIKNKINTEQIEQIVKAIIAGKYSWACVLLLRSSGLNPIDYIPYRTYIRLIKNNCLLGGSHSQEDKNNKKDVGIFNLRSRWVHF</sequence>
<keyword evidence="2" id="KW-1185">Reference proteome</keyword>
<evidence type="ECO:0000313" key="1">
    <source>
        <dbReference type="EMBL" id="WZB86753.1"/>
    </source>
</evidence>
<evidence type="ECO:0000313" key="2">
    <source>
        <dbReference type="Proteomes" id="UP001483337"/>
    </source>
</evidence>
<proteinExistence type="predicted"/>
<name>A0ABZ2URF0_9CYAN</name>
<dbReference type="RefSeq" id="WP_353929667.1">
    <property type="nucleotide sequence ID" value="NZ_CP150886.1"/>
</dbReference>
<dbReference type="InterPro" id="IPR049598">
    <property type="entry name" value="HetP-like"/>
</dbReference>
<dbReference type="Proteomes" id="UP001483337">
    <property type="component" value="Chromosome"/>
</dbReference>
<reference evidence="1 2" key="1">
    <citation type="submission" date="2024-04" db="EMBL/GenBank/DDBJ databases">
        <title>Okeanomitos corallinicola gen. &amp; sp. nov. (Nostocales, Cyanobacteria), a new toxic marine heterocyst-forming cyanobacterium from a coral reef.</title>
        <authorList>
            <person name="Li H."/>
            <person name="Li R."/>
            <person name="Kang J."/>
            <person name="Hii K.S."/>
            <person name="Mohamed H.F."/>
            <person name="Xu X."/>
            <person name="Luo Z."/>
        </authorList>
    </citation>
    <scope>NUCLEOTIDE SEQUENCE [LARGE SCALE GENOMIC DNA]</scope>
    <source>
        <strain evidence="1 2">TIOX110</strain>
    </source>
</reference>
<accession>A0ABZ2URF0</accession>
<gene>
    <name evidence="1" type="ORF">WJM97_15300</name>
</gene>
<protein>
    <submittedName>
        <fullName evidence="1">HetP family heterocyst commitment protein</fullName>
    </submittedName>
</protein>
<dbReference type="NCBIfam" id="NF037966">
    <property type="entry name" value="HetP_family"/>
    <property type="match status" value="1"/>
</dbReference>
<dbReference type="EMBL" id="CP150886">
    <property type="protein sequence ID" value="WZB86753.1"/>
    <property type="molecule type" value="Genomic_DNA"/>
</dbReference>
<organism evidence="1 2">
    <name type="scientific">Okeanomitos corallinicola TIOX110</name>
    <dbReference type="NCBI Taxonomy" id="3133117"/>
    <lineage>
        <taxon>Bacteria</taxon>
        <taxon>Bacillati</taxon>
        <taxon>Cyanobacteriota</taxon>
        <taxon>Cyanophyceae</taxon>
        <taxon>Nostocales</taxon>
        <taxon>Aphanizomenonaceae</taxon>
        <taxon>Okeanomitos</taxon>
    </lineage>
</organism>